<dbReference type="InterPro" id="IPR050624">
    <property type="entry name" value="HTH-type_Tx_Regulator"/>
</dbReference>
<dbReference type="PATRIC" id="fig|1330534.3.peg.1335"/>
<accession>U4R4Y3</accession>
<dbReference type="InterPro" id="IPR001647">
    <property type="entry name" value="HTH_TetR"/>
</dbReference>
<dbReference type="PANTHER" id="PTHR43479:SF7">
    <property type="entry name" value="TETR-FAMILY TRANSCRIPTIONAL REGULATOR"/>
    <property type="match status" value="1"/>
</dbReference>
<sequence length="199" mass="23115">MVSGRPVWKQKIADRRVKYTKMVIKDSLVKFLKEKPISKITVKEICEDADINRATFYAHYTDQYDLLQQIENEIIDDINLYLNEYNFEETNLIDIKIIERILEYIAENSELFDLLLNLNGDIKFQQEFINIIGQQHFLPILGSNSVNKDDAEYLFYFLASGAVGVIQMWLKSGMKKSARDIAELILKTSNNGRTSFMPS</sequence>
<organism evidence="5 6">
    <name type="scientific">Ruminiclostridium papyrosolvens C7</name>
    <dbReference type="NCBI Taxonomy" id="1330534"/>
    <lineage>
        <taxon>Bacteria</taxon>
        <taxon>Bacillati</taxon>
        <taxon>Bacillota</taxon>
        <taxon>Clostridia</taxon>
        <taxon>Eubacteriales</taxon>
        <taxon>Oscillospiraceae</taxon>
        <taxon>Ruminiclostridium</taxon>
    </lineage>
</organism>
<dbReference type="GO" id="GO:0003677">
    <property type="term" value="F:DNA binding"/>
    <property type="evidence" value="ECO:0007669"/>
    <property type="project" value="UniProtKB-UniRule"/>
</dbReference>
<evidence type="ECO:0000313" key="6">
    <source>
        <dbReference type="Proteomes" id="UP000016860"/>
    </source>
</evidence>
<evidence type="ECO:0000259" key="4">
    <source>
        <dbReference type="PROSITE" id="PS50977"/>
    </source>
</evidence>
<feature type="DNA-binding region" description="H-T-H motif" evidence="2">
    <location>
        <begin position="41"/>
        <end position="60"/>
    </location>
</feature>
<dbReference type="STRING" id="1330534.L323_06675"/>
<dbReference type="SUPFAM" id="SSF46689">
    <property type="entry name" value="Homeodomain-like"/>
    <property type="match status" value="1"/>
</dbReference>
<dbReference type="InterPro" id="IPR009057">
    <property type="entry name" value="Homeodomain-like_sf"/>
</dbReference>
<dbReference type="Proteomes" id="UP000016860">
    <property type="component" value="Unassembled WGS sequence"/>
</dbReference>
<evidence type="ECO:0000256" key="1">
    <source>
        <dbReference type="ARBA" id="ARBA00023125"/>
    </source>
</evidence>
<evidence type="ECO:0000256" key="2">
    <source>
        <dbReference type="PROSITE-ProRule" id="PRU00335"/>
    </source>
</evidence>
<keyword evidence="3" id="KW-0812">Transmembrane</keyword>
<reference evidence="5 6" key="1">
    <citation type="journal article" date="2013" name="Genome Announc.">
        <title>Draft Genome Sequence of the Cellulolytic Bacterium Clostridium papyrosolvens C7 (ATCC 700395).</title>
        <authorList>
            <person name="Zepeda V."/>
            <person name="Dassa B."/>
            <person name="Borovok I."/>
            <person name="Lamed R."/>
            <person name="Bayer E.A."/>
            <person name="Cate J.H."/>
        </authorList>
    </citation>
    <scope>NUCLEOTIDE SEQUENCE [LARGE SCALE GENOMIC DNA]</scope>
    <source>
        <strain evidence="5 6">C7</strain>
    </source>
</reference>
<dbReference type="Gene3D" id="1.10.357.10">
    <property type="entry name" value="Tetracycline Repressor, domain 2"/>
    <property type="match status" value="1"/>
</dbReference>
<protein>
    <submittedName>
        <fullName evidence="5">TetR family transcriptional regulator</fullName>
    </submittedName>
</protein>
<keyword evidence="3" id="KW-1133">Transmembrane helix</keyword>
<keyword evidence="3" id="KW-0472">Membrane</keyword>
<evidence type="ECO:0000313" key="5">
    <source>
        <dbReference type="EMBL" id="EPR12972.1"/>
    </source>
</evidence>
<comment type="caution">
    <text evidence="5">The sequence shown here is derived from an EMBL/GenBank/DDBJ whole genome shotgun (WGS) entry which is preliminary data.</text>
</comment>
<dbReference type="InterPro" id="IPR039532">
    <property type="entry name" value="TetR_C_Firmicutes"/>
</dbReference>
<feature type="transmembrane region" description="Helical" evidence="3">
    <location>
        <begin position="153"/>
        <end position="170"/>
    </location>
</feature>
<keyword evidence="1 2" id="KW-0238">DNA-binding</keyword>
<dbReference type="Pfam" id="PF14278">
    <property type="entry name" value="TetR_C_8"/>
    <property type="match status" value="1"/>
</dbReference>
<name>U4R4Y3_9FIRM</name>
<dbReference type="AlphaFoldDB" id="U4R4Y3"/>
<dbReference type="PROSITE" id="PS50977">
    <property type="entry name" value="HTH_TETR_2"/>
    <property type="match status" value="1"/>
</dbReference>
<gene>
    <name evidence="5" type="ORF">L323_06675</name>
</gene>
<evidence type="ECO:0000256" key="3">
    <source>
        <dbReference type="SAM" id="Phobius"/>
    </source>
</evidence>
<dbReference type="EMBL" id="ATAY01000022">
    <property type="protein sequence ID" value="EPR12972.1"/>
    <property type="molecule type" value="Genomic_DNA"/>
</dbReference>
<dbReference type="PANTHER" id="PTHR43479">
    <property type="entry name" value="ACREF/ENVCD OPERON REPRESSOR-RELATED"/>
    <property type="match status" value="1"/>
</dbReference>
<proteinExistence type="predicted"/>
<feature type="domain" description="HTH tetR-type" evidence="4">
    <location>
        <begin position="18"/>
        <end position="78"/>
    </location>
</feature>